<sequence>MGFIEEFKSKNFTIYAQWAGLLSIPFLFIAGGVAFLAFFLFSIIAWILAFILIFVEVPLCMKICPTSPKFDAFIKIFENNYLRTIGYLLFSVVIFIFASKSGIYILPGLSLAITGICYGIAALKHQNHASSTLTGGSGV</sequence>
<comment type="caution">
    <text evidence="7">The sequence shown here is derived from an EMBL/GenBank/DDBJ whole genome shotgun (WGS) entry which is preliminary data.</text>
</comment>
<dbReference type="OrthoDB" id="5591789at2759"/>
<comment type="similarity">
    <text evidence="2">Belongs to the TVP18 family.</text>
</comment>
<evidence type="ECO:0000256" key="1">
    <source>
        <dbReference type="ARBA" id="ARBA00004127"/>
    </source>
</evidence>
<dbReference type="Proteomes" id="UP000265703">
    <property type="component" value="Unassembled WGS sequence"/>
</dbReference>
<organism evidence="7 8">
    <name type="scientific">Glomus cerebriforme</name>
    <dbReference type="NCBI Taxonomy" id="658196"/>
    <lineage>
        <taxon>Eukaryota</taxon>
        <taxon>Fungi</taxon>
        <taxon>Fungi incertae sedis</taxon>
        <taxon>Mucoromycota</taxon>
        <taxon>Glomeromycotina</taxon>
        <taxon>Glomeromycetes</taxon>
        <taxon>Glomerales</taxon>
        <taxon>Glomeraceae</taxon>
        <taxon>Glomus</taxon>
    </lineage>
</organism>
<evidence type="ECO:0000256" key="3">
    <source>
        <dbReference type="ARBA" id="ARBA00022692"/>
    </source>
</evidence>
<dbReference type="PANTHER" id="PTHR13314:SF2">
    <property type="entry name" value="CALCIUM CHANNEL FLOWER HOMOLOG"/>
    <property type="match status" value="1"/>
</dbReference>
<dbReference type="STRING" id="658196.A0A397T5W3"/>
<feature type="transmembrane region" description="Helical" evidence="6">
    <location>
        <begin position="104"/>
        <end position="123"/>
    </location>
</feature>
<evidence type="ECO:0000256" key="4">
    <source>
        <dbReference type="ARBA" id="ARBA00022989"/>
    </source>
</evidence>
<evidence type="ECO:0000256" key="5">
    <source>
        <dbReference type="ARBA" id="ARBA00023136"/>
    </source>
</evidence>
<feature type="transmembrane region" description="Helical" evidence="6">
    <location>
        <begin position="36"/>
        <end position="59"/>
    </location>
</feature>
<keyword evidence="4 6" id="KW-1133">Transmembrane helix</keyword>
<dbReference type="GO" id="GO:0012505">
    <property type="term" value="C:endomembrane system"/>
    <property type="evidence" value="ECO:0007669"/>
    <property type="project" value="UniProtKB-SubCell"/>
</dbReference>
<keyword evidence="3 6" id="KW-0812">Transmembrane</keyword>
<evidence type="ECO:0000313" key="7">
    <source>
        <dbReference type="EMBL" id="RIA93242.1"/>
    </source>
</evidence>
<name>A0A397T5W3_9GLOM</name>
<evidence type="ECO:0000313" key="8">
    <source>
        <dbReference type="Proteomes" id="UP000265703"/>
    </source>
</evidence>
<dbReference type="GO" id="GO:0016192">
    <property type="term" value="P:vesicle-mediated transport"/>
    <property type="evidence" value="ECO:0007669"/>
    <property type="project" value="TreeGrafter"/>
</dbReference>
<dbReference type="AlphaFoldDB" id="A0A397T5W3"/>
<evidence type="ECO:0000256" key="6">
    <source>
        <dbReference type="SAM" id="Phobius"/>
    </source>
</evidence>
<feature type="transmembrane region" description="Helical" evidence="6">
    <location>
        <begin position="12"/>
        <end position="30"/>
    </location>
</feature>
<proteinExistence type="inferred from homology"/>
<gene>
    <name evidence="7" type="ORF">C1645_23679</name>
</gene>
<dbReference type="Pfam" id="PF10233">
    <property type="entry name" value="Cg6151-P"/>
    <property type="match status" value="1"/>
</dbReference>
<reference evidence="7 8" key="1">
    <citation type="submission" date="2018-06" db="EMBL/GenBank/DDBJ databases">
        <title>Comparative genomics reveals the genomic features of Rhizophagus irregularis, R. cerebriforme, R. diaphanum and Gigaspora rosea, and their symbiotic lifestyle signature.</title>
        <authorList>
            <person name="Morin E."/>
            <person name="San Clemente H."/>
            <person name="Chen E.C.H."/>
            <person name="De La Providencia I."/>
            <person name="Hainaut M."/>
            <person name="Kuo A."/>
            <person name="Kohler A."/>
            <person name="Murat C."/>
            <person name="Tang N."/>
            <person name="Roy S."/>
            <person name="Loubradou J."/>
            <person name="Henrissat B."/>
            <person name="Grigoriev I.V."/>
            <person name="Corradi N."/>
            <person name="Roux C."/>
            <person name="Martin F.M."/>
        </authorList>
    </citation>
    <scope>NUCLEOTIDE SEQUENCE [LARGE SCALE GENOMIC DNA]</scope>
    <source>
        <strain evidence="7 8">DAOM 227022</strain>
    </source>
</reference>
<keyword evidence="8" id="KW-1185">Reference proteome</keyword>
<dbReference type="PANTHER" id="PTHR13314">
    <property type="entry name" value="CALCIUM CHANNEL FLOWER HOMOLOG"/>
    <property type="match status" value="1"/>
</dbReference>
<dbReference type="SMART" id="SM01077">
    <property type="entry name" value="Cg6151-P"/>
    <property type="match status" value="1"/>
</dbReference>
<evidence type="ECO:0008006" key="9">
    <source>
        <dbReference type="Google" id="ProtNLM"/>
    </source>
</evidence>
<comment type="subcellular location">
    <subcellularLocation>
        <location evidence="1">Endomembrane system</location>
        <topology evidence="1">Multi-pass membrane protein</topology>
    </subcellularLocation>
</comment>
<keyword evidence="5 6" id="KW-0472">Membrane</keyword>
<dbReference type="GO" id="GO:0016020">
    <property type="term" value="C:membrane"/>
    <property type="evidence" value="ECO:0007669"/>
    <property type="project" value="InterPro"/>
</dbReference>
<dbReference type="EMBL" id="QKYT01000108">
    <property type="protein sequence ID" value="RIA93242.1"/>
    <property type="molecule type" value="Genomic_DNA"/>
</dbReference>
<accession>A0A397T5W3</accession>
<evidence type="ECO:0000256" key="2">
    <source>
        <dbReference type="ARBA" id="ARBA00005738"/>
    </source>
</evidence>
<dbReference type="InterPro" id="IPR019365">
    <property type="entry name" value="TVP18/Ca-channel_flower"/>
</dbReference>
<feature type="transmembrane region" description="Helical" evidence="6">
    <location>
        <begin position="80"/>
        <end position="98"/>
    </location>
</feature>
<protein>
    <recommendedName>
        <fullName evidence="9">Golgi apparatus membrane protein TVP18</fullName>
    </recommendedName>
</protein>